<dbReference type="AlphaFoldDB" id="A0A7L4ZS77"/>
<name>A0A7L4ZS77_9BACT</name>
<organism evidence="1 2">
    <name type="scientific">Hymenobacter busanensis</name>
    <dbReference type="NCBI Taxonomy" id="2607656"/>
    <lineage>
        <taxon>Bacteria</taxon>
        <taxon>Pseudomonadati</taxon>
        <taxon>Bacteroidota</taxon>
        <taxon>Cytophagia</taxon>
        <taxon>Cytophagales</taxon>
        <taxon>Hymenobacteraceae</taxon>
        <taxon>Hymenobacter</taxon>
    </lineage>
</organism>
<dbReference type="InterPro" id="IPR025411">
    <property type="entry name" value="DUF4136"/>
</dbReference>
<keyword evidence="2" id="KW-1185">Reference proteome</keyword>
<accession>A0A7L4ZS77</accession>
<dbReference type="PROSITE" id="PS51257">
    <property type="entry name" value="PROKAR_LIPOPROTEIN"/>
    <property type="match status" value="1"/>
</dbReference>
<dbReference type="Pfam" id="PF13590">
    <property type="entry name" value="DUF4136"/>
    <property type="match status" value="1"/>
</dbReference>
<evidence type="ECO:0000313" key="1">
    <source>
        <dbReference type="EMBL" id="KAA9327523.1"/>
    </source>
</evidence>
<reference evidence="1 2" key="1">
    <citation type="submission" date="2019-09" db="EMBL/GenBank/DDBJ databases">
        <title>Genome sequence of Hymenobacter sp. M3.</title>
        <authorList>
            <person name="Srinivasan S."/>
        </authorList>
    </citation>
    <scope>NUCLEOTIDE SEQUENCE [LARGE SCALE GENOMIC DNA]</scope>
    <source>
        <strain evidence="1 2">M3</strain>
    </source>
</reference>
<gene>
    <name evidence="1" type="ORF">F0P96_16200</name>
</gene>
<proteinExistence type="predicted"/>
<dbReference type="Proteomes" id="UP000326380">
    <property type="component" value="Unassembled WGS sequence"/>
</dbReference>
<protein>
    <submittedName>
        <fullName evidence="1">DUF4136 domain-containing protein</fullName>
    </submittedName>
</protein>
<dbReference type="EMBL" id="VTWU01000006">
    <property type="protein sequence ID" value="KAA9327523.1"/>
    <property type="molecule type" value="Genomic_DNA"/>
</dbReference>
<comment type="caution">
    <text evidence="1">The sequence shown here is derived from an EMBL/GenBank/DDBJ whole genome shotgun (WGS) entry which is preliminary data.</text>
</comment>
<dbReference type="RefSeq" id="WP_151079970.1">
    <property type="nucleotide sequence ID" value="NZ_CP047647.1"/>
</dbReference>
<evidence type="ECO:0000313" key="2">
    <source>
        <dbReference type="Proteomes" id="UP000326380"/>
    </source>
</evidence>
<dbReference type="Gene3D" id="3.30.160.670">
    <property type="match status" value="1"/>
</dbReference>
<sequence length="203" mass="22128">MKILRLAAGLLLSGALAAGCASSDSSAVEVGSTQAGGADVSSGPYIDMTGNSSNFRSYKTYGWASQVMDSQNNSYFLNDAAYKTRIKDAVEHELNARGYTYQASNPDFMVNFRVFDQPTEIKNPSNYGQGFWTNNEARGFSARPTYKLDAGSLIVQLVDVKGGDLVWQGYASGLLNGDQMDKEATRIDKAVSDVFERYSYNAR</sequence>